<reference evidence="7 8" key="1">
    <citation type="submission" date="2015-10" db="EMBL/GenBank/DDBJ databases">
        <title>Mycobacterium gordonae draft genome assembly.</title>
        <authorList>
            <person name="Ustinova V."/>
            <person name="Smirnova T."/>
            <person name="Blagodatskikh K."/>
            <person name="Varlamov D."/>
            <person name="Larionova E."/>
            <person name="Chernousova L."/>
        </authorList>
    </citation>
    <scope>NUCLEOTIDE SEQUENCE [LARGE SCALE GENOMIC DNA]</scope>
    <source>
        <strain evidence="7 8">CTRI 14-8773</strain>
    </source>
</reference>
<evidence type="ECO:0000256" key="1">
    <source>
        <dbReference type="ARBA" id="ARBA00009183"/>
    </source>
</evidence>
<dbReference type="PIRSF" id="PIRSF000332">
    <property type="entry name" value="FMO"/>
    <property type="match status" value="1"/>
</dbReference>
<accession>A0A0Q2X6H3</accession>
<dbReference type="Pfam" id="PF00743">
    <property type="entry name" value="FMO-like"/>
    <property type="match status" value="1"/>
</dbReference>
<dbReference type="InterPro" id="IPR020946">
    <property type="entry name" value="Flavin_mOase-like"/>
</dbReference>
<dbReference type="InterPro" id="IPR050346">
    <property type="entry name" value="FMO-like"/>
</dbReference>
<dbReference type="InterPro" id="IPR036188">
    <property type="entry name" value="FAD/NAD-bd_sf"/>
</dbReference>
<name>A0A0Q2X6H3_MYCGO</name>
<dbReference type="GO" id="GO:0050661">
    <property type="term" value="F:NADP binding"/>
    <property type="evidence" value="ECO:0007669"/>
    <property type="project" value="InterPro"/>
</dbReference>
<dbReference type="InterPro" id="IPR000960">
    <property type="entry name" value="Flavin_mOase"/>
</dbReference>
<comment type="similarity">
    <text evidence="1">Belongs to the FMO family.</text>
</comment>
<protein>
    <submittedName>
        <fullName evidence="7">Dimethylaniline monooxygenase</fullName>
    </submittedName>
</protein>
<dbReference type="SUPFAM" id="SSF51905">
    <property type="entry name" value="FAD/NAD(P)-binding domain"/>
    <property type="match status" value="2"/>
</dbReference>
<dbReference type="Gene3D" id="3.50.50.60">
    <property type="entry name" value="FAD/NAD(P)-binding domain"/>
    <property type="match status" value="1"/>
</dbReference>
<keyword evidence="7" id="KW-0503">Monooxygenase</keyword>
<keyword evidence="3" id="KW-0285">Flavoprotein</keyword>
<dbReference type="RefSeq" id="WP_055580145.1">
    <property type="nucleotide sequence ID" value="NZ_LKTM01000340.1"/>
</dbReference>
<dbReference type="PANTHER" id="PTHR23023">
    <property type="entry name" value="DIMETHYLANILINE MONOOXYGENASE"/>
    <property type="match status" value="1"/>
</dbReference>
<dbReference type="GO" id="GO:0050660">
    <property type="term" value="F:flavin adenine dinucleotide binding"/>
    <property type="evidence" value="ECO:0007669"/>
    <property type="project" value="InterPro"/>
</dbReference>
<evidence type="ECO:0000256" key="6">
    <source>
        <dbReference type="ARBA" id="ARBA00023002"/>
    </source>
</evidence>
<keyword evidence="6" id="KW-0560">Oxidoreductase</keyword>
<organism evidence="7 8">
    <name type="scientific">Mycobacterium gordonae</name>
    <dbReference type="NCBI Taxonomy" id="1778"/>
    <lineage>
        <taxon>Bacteria</taxon>
        <taxon>Bacillati</taxon>
        <taxon>Actinomycetota</taxon>
        <taxon>Actinomycetes</taxon>
        <taxon>Mycobacteriales</taxon>
        <taxon>Mycobacteriaceae</taxon>
        <taxon>Mycobacterium</taxon>
    </lineage>
</organism>
<evidence type="ECO:0000256" key="3">
    <source>
        <dbReference type="ARBA" id="ARBA00022630"/>
    </source>
</evidence>
<evidence type="ECO:0000256" key="5">
    <source>
        <dbReference type="ARBA" id="ARBA00022857"/>
    </source>
</evidence>
<dbReference type="GO" id="GO:0004499">
    <property type="term" value="F:N,N-dimethylaniline monooxygenase activity"/>
    <property type="evidence" value="ECO:0007669"/>
    <property type="project" value="InterPro"/>
</dbReference>
<evidence type="ECO:0000256" key="2">
    <source>
        <dbReference type="ARBA" id="ARBA00010139"/>
    </source>
</evidence>
<dbReference type="EMBL" id="LKTM01000340">
    <property type="protein sequence ID" value="KQH76892.1"/>
    <property type="molecule type" value="Genomic_DNA"/>
</dbReference>
<dbReference type="OrthoDB" id="5168853at2"/>
<sequence length="467" mass="50221">MPDSVAVIGAGPGGLVAARWLLAQGFDPTVFEQAPTLGGQWAGLQGSSGVWPAMHTNSSRIVTAFGDLAPEDGPAYPSNHDVLAYLHRYADMFEVTPRIRFGTRVDRLRQVNRGWLLRHSGTDERFDRVVVAPGRFHVPAIPNVPGLAGFSGYLGCASTYHYRGPARYQGSRVLVAGGAISALEVATELAQSGAAQVTVTQRRQRYVLPKFVAGVPSDHRMFTRYHALAGESLPPDEFDCLIEQLVIDAGGNPADYGAPAPDPSIAVAGLTLNDGYLPLVAAGRITLRPWITSVTESRVTFADGHAEEFDAILFGTGYRLSLPFLDEAIKAVLNAGSTSFDADRYTFHPDLPGLAFVGLWDQSGGYFVPLELQARWIAYTWGGAIPAPAEPIRRIEAGGGKTRMDRVALTFARAAGVEPQLDNWPQLRRALLFGPLAPSSFRLEGPDARPDAPEQFARDAAAFGAIT</sequence>
<keyword evidence="5" id="KW-0521">NADP</keyword>
<evidence type="ECO:0000313" key="7">
    <source>
        <dbReference type="EMBL" id="KQH76892.1"/>
    </source>
</evidence>
<dbReference type="PRINTS" id="PR00370">
    <property type="entry name" value="FMOXYGENASE"/>
</dbReference>
<gene>
    <name evidence="7" type="ORF">AO501_34280</name>
</gene>
<dbReference type="AlphaFoldDB" id="A0A0Q2X6H3"/>
<proteinExistence type="inferred from homology"/>
<evidence type="ECO:0000256" key="4">
    <source>
        <dbReference type="ARBA" id="ARBA00022827"/>
    </source>
</evidence>
<dbReference type="STRING" id="1778.A9W97_13735"/>
<dbReference type="Proteomes" id="UP000051677">
    <property type="component" value="Unassembled WGS sequence"/>
</dbReference>
<comment type="caution">
    <text evidence="7">The sequence shown here is derived from an EMBL/GenBank/DDBJ whole genome shotgun (WGS) entry which is preliminary data.</text>
</comment>
<comment type="similarity">
    <text evidence="2">Belongs to the FAD-binding monooxygenase family.</text>
</comment>
<evidence type="ECO:0000313" key="8">
    <source>
        <dbReference type="Proteomes" id="UP000051677"/>
    </source>
</evidence>
<keyword evidence="4" id="KW-0274">FAD</keyword>